<comment type="caution">
    <text evidence="1">The sequence shown here is derived from an EMBL/GenBank/DDBJ whole genome shotgun (WGS) entry which is preliminary data.</text>
</comment>
<gene>
    <name evidence="1" type="ORF">HFQ381_LOCUS34602</name>
</gene>
<sequence length="51" mass="5860">PTIGQENDDLGSVSDIFHYNNTLNIFAIRLLLSVAKRIDFYDFDPEFPDIV</sequence>
<dbReference type="EMBL" id="CAJOBO010017488">
    <property type="protein sequence ID" value="CAF4628299.1"/>
    <property type="molecule type" value="Genomic_DNA"/>
</dbReference>
<evidence type="ECO:0000313" key="2">
    <source>
        <dbReference type="Proteomes" id="UP000663851"/>
    </source>
</evidence>
<proteinExistence type="predicted"/>
<name>A0A821E137_9BILA</name>
<reference evidence="1" key="1">
    <citation type="submission" date="2021-02" db="EMBL/GenBank/DDBJ databases">
        <authorList>
            <person name="Nowell W R."/>
        </authorList>
    </citation>
    <scope>NUCLEOTIDE SEQUENCE</scope>
</reference>
<evidence type="ECO:0000313" key="1">
    <source>
        <dbReference type="EMBL" id="CAF4628299.1"/>
    </source>
</evidence>
<dbReference type="Proteomes" id="UP000663851">
    <property type="component" value="Unassembled WGS sequence"/>
</dbReference>
<accession>A0A821E137</accession>
<dbReference type="AlphaFoldDB" id="A0A821E137"/>
<protein>
    <submittedName>
        <fullName evidence="1">Uncharacterized protein</fullName>
    </submittedName>
</protein>
<organism evidence="1 2">
    <name type="scientific">Rotaria socialis</name>
    <dbReference type="NCBI Taxonomy" id="392032"/>
    <lineage>
        <taxon>Eukaryota</taxon>
        <taxon>Metazoa</taxon>
        <taxon>Spiralia</taxon>
        <taxon>Gnathifera</taxon>
        <taxon>Rotifera</taxon>
        <taxon>Eurotatoria</taxon>
        <taxon>Bdelloidea</taxon>
        <taxon>Philodinida</taxon>
        <taxon>Philodinidae</taxon>
        <taxon>Rotaria</taxon>
    </lineage>
</organism>
<feature type="non-terminal residue" evidence="1">
    <location>
        <position position="1"/>
    </location>
</feature>